<dbReference type="InterPro" id="IPR035919">
    <property type="entry name" value="EAL_sf"/>
</dbReference>
<dbReference type="Gene3D" id="3.20.20.450">
    <property type="entry name" value="EAL domain"/>
    <property type="match status" value="1"/>
</dbReference>
<gene>
    <name evidence="4" type="ORF">ENE75_15010</name>
</gene>
<dbReference type="InterPro" id="IPR003660">
    <property type="entry name" value="HAMP_dom"/>
</dbReference>
<dbReference type="InterPro" id="IPR029016">
    <property type="entry name" value="GAF-like_dom_sf"/>
</dbReference>
<proteinExistence type="predicted"/>
<dbReference type="Proteomes" id="UP000288178">
    <property type="component" value="Unassembled WGS sequence"/>
</dbReference>
<dbReference type="NCBIfam" id="TIGR00254">
    <property type="entry name" value="GGDEF"/>
    <property type="match status" value="1"/>
</dbReference>
<dbReference type="CDD" id="cd01949">
    <property type="entry name" value="GGDEF"/>
    <property type="match status" value="1"/>
</dbReference>
<dbReference type="InterPro" id="IPR043128">
    <property type="entry name" value="Rev_trsase/Diguanyl_cyclase"/>
</dbReference>
<dbReference type="InterPro" id="IPR001633">
    <property type="entry name" value="EAL_dom"/>
</dbReference>
<dbReference type="Pfam" id="PF00672">
    <property type="entry name" value="HAMP"/>
    <property type="match status" value="1"/>
</dbReference>
<dbReference type="CDD" id="cd01948">
    <property type="entry name" value="EAL"/>
    <property type="match status" value="1"/>
</dbReference>
<dbReference type="SUPFAM" id="SSF55781">
    <property type="entry name" value="GAF domain-like"/>
    <property type="match status" value="1"/>
</dbReference>
<dbReference type="SMART" id="SM00267">
    <property type="entry name" value="GGDEF"/>
    <property type="match status" value="1"/>
</dbReference>
<dbReference type="InterPro" id="IPR000160">
    <property type="entry name" value="GGDEF_dom"/>
</dbReference>
<dbReference type="SUPFAM" id="SSF55073">
    <property type="entry name" value="Nucleotide cyclase"/>
    <property type="match status" value="1"/>
</dbReference>
<dbReference type="InterPro" id="IPR029787">
    <property type="entry name" value="Nucleotide_cyclase"/>
</dbReference>
<dbReference type="Pfam" id="PF00563">
    <property type="entry name" value="EAL"/>
    <property type="match status" value="1"/>
</dbReference>
<dbReference type="Gene3D" id="6.10.340.10">
    <property type="match status" value="1"/>
</dbReference>
<dbReference type="PROSITE" id="PS50887">
    <property type="entry name" value="GGDEF"/>
    <property type="match status" value="1"/>
</dbReference>
<dbReference type="EMBL" id="SACT01000004">
    <property type="protein sequence ID" value="RVT51087.1"/>
    <property type="molecule type" value="Genomic_DNA"/>
</dbReference>
<name>A0A437JV19_9BURK</name>
<keyword evidence="5" id="KW-1185">Reference proteome</keyword>
<dbReference type="FunFam" id="3.20.20.450:FF:000001">
    <property type="entry name" value="Cyclic di-GMP phosphodiesterase yahA"/>
    <property type="match status" value="1"/>
</dbReference>
<dbReference type="AlphaFoldDB" id="A0A437JV19"/>
<evidence type="ECO:0000313" key="4">
    <source>
        <dbReference type="EMBL" id="RVT51087.1"/>
    </source>
</evidence>
<sequence>MRISGLFLHSRVARRTFRVLLAAALLPLAVFVLLATQVYLNDRADRAQRNESEYLKHIGMRTFDRLTAARATLAAKAIDAQFEAPRLHDEAVKAVLAGLASVGVDGRVHGDPVLVARWQQARGEAPRSSRDLWWLPAADDAPAHVMLTWPDAAGRGTWVAEVSPGFLWQDFSADGPASTVCLSDAQRRPLRCPHVANAGDPAWHLFLKARFGSGDWVLQGRQHEPETALQDDVLRLAATGGVATLLLIAMLGLVLVRRTMVPLEQIIAGTKRLAAGDWSTRVAEGRNDEFGQLAQLFNGMVDRHGRQMQAFEAQAGIDRELLGSLDLDRLMQQILRRLQVLAPGARLAVLARTWSGPDWRVHRPDAETGLQPVPELALRQAVADGLAVHCDARRNPPDWIRQALALPASEPAAACWVPAAWQDEPVALIVLCAARPLAMDDDARRELEALRDRCALAIAAAEREHRLVERAVRDDLTGLLNRHGLHDTCDDLLADSSAPQPFTLLFMDLDGFKEVNDAMGHTVGDILLRAVADRMRALVPEGTVLARPGGDEFVAVLPATADAEALAAALCDRLAHPFVLRGQLQHIGASIGLASCPADGTERDELLRRADLAMYAAKADGRGRWRRYAATLDQEASERAWIGRDLRTALASGQLEVHYQPRLDLRTGRTEGAEALVRWRHPERGWIPPVRFVPVAEESDLIVALGEQVMNMAMAQRRRWRDLGVPIGRVAVNVSARQLQDAGFADTVLAMLARHGLRPQELELEITESLFAGEAALVERALAPLRAAGVQVALDDFGTGFSSLSALRHLPVDVMKIDRSFVIDLGQDPDSDAVVRAVIALARDLGKRVVAEGVETELQQQRLRALGCDEVQGYRYAKPLAPEAFLEGVRAGFDAPLRAAETQTVDA</sequence>
<dbReference type="SMR" id="A0A437JV19"/>
<dbReference type="SUPFAM" id="SSF158472">
    <property type="entry name" value="HAMP domain-like"/>
    <property type="match status" value="1"/>
</dbReference>
<dbReference type="PROSITE" id="PS50885">
    <property type="entry name" value="HAMP"/>
    <property type="match status" value="1"/>
</dbReference>
<accession>A0A437JV19</accession>
<dbReference type="GO" id="GO:0007165">
    <property type="term" value="P:signal transduction"/>
    <property type="evidence" value="ECO:0007669"/>
    <property type="project" value="InterPro"/>
</dbReference>
<organism evidence="4 5">
    <name type="scientific">Rubrivivax albus</name>
    <dbReference type="NCBI Taxonomy" id="2499835"/>
    <lineage>
        <taxon>Bacteria</taxon>
        <taxon>Pseudomonadati</taxon>
        <taxon>Pseudomonadota</taxon>
        <taxon>Betaproteobacteria</taxon>
        <taxon>Burkholderiales</taxon>
        <taxon>Sphaerotilaceae</taxon>
        <taxon>Rubrivivax</taxon>
    </lineage>
</organism>
<feature type="domain" description="GGDEF" evidence="3">
    <location>
        <begin position="500"/>
        <end position="630"/>
    </location>
</feature>
<evidence type="ECO:0000259" key="2">
    <source>
        <dbReference type="PROSITE" id="PS50885"/>
    </source>
</evidence>
<dbReference type="SMART" id="SM00052">
    <property type="entry name" value="EAL"/>
    <property type="match status" value="1"/>
</dbReference>
<dbReference type="Gene3D" id="3.30.450.40">
    <property type="match status" value="1"/>
</dbReference>
<feature type="domain" description="HAMP" evidence="2">
    <location>
        <begin position="257"/>
        <end position="309"/>
    </location>
</feature>
<evidence type="ECO:0000259" key="1">
    <source>
        <dbReference type="PROSITE" id="PS50883"/>
    </source>
</evidence>
<dbReference type="GO" id="GO:0016020">
    <property type="term" value="C:membrane"/>
    <property type="evidence" value="ECO:0007669"/>
    <property type="project" value="InterPro"/>
</dbReference>
<protein>
    <submittedName>
        <fullName evidence="4">EAL domain-containing protein</fullName>
    </submittedName>
</protein>
<evidence type="ECO:0000259" key="3">
    <source>
        <dbReference type="PROSITE" id="PS50887"/>
    </source>
</evidence>
<dbReference type="SMART" id="SM00304">
    <property type="entry name" value="HAMP"/>
    <property type="match status" value="1"/>
</dbReference>
<dbReference type="InterPro" id="IPR052155">
    <property type="entry name" value="Biofilm_reg_signaling"/>
</dbReference>
<comment type="caution">
    <text evidence="4">The sequence shown here is derived from an EMBL/GenBank/DDBJ whole genome shotgun (WGS) entry which is preliminary data.</text>
</comment>
<dbReference type="PROSITE" id="PS50883">
    <property type="entry name" value="EAL"/>
    <property type="match status" value="1"/>
</dbReference>
<reference evidence="4 5" key="1">
    <citation type="submission" date="2019-01" db="EMBL/GenBank/DDBJ databases">
        <authorList>
            <person name="Chen W.-M."/>
        </authorList>
    </citation>
    <scope>NUCLEOTIDE SEQUENCE [LARGE SCALE GENOMIC DNA]</scope>
    <source>
        <strain evidence="4 5">ICH-3</strain>
    </source>
</reference>
<dbReference type="SUPFAM" id="SSF141868">
    <property type="entry name" value="EAL domain-like"/>
    <property type="match status" value="1"/>
</dbReference>
<dbReference type="PANTHER" id="PTHR44757:SF2">
    <property type="entry name" value="BIOFILM ARCHITECTURE MAINTENANCE PROTEIN MBAA"/>
    <property type="match status" value="1"/>
</dbReference>
<dbReference type="Pfam" id="PF00990">
    <property type="entry name" value="GGDEF"/>
    <property type="match status" value="1"/>
</dbReference>
<dbReference type="RefSeq" id="WP_128199114.1">
    <property type="nucleotide sequence ID" value="NZ_SACT01000004.1"/>
</dbReference>
<dbReference type="OrthoDB" id="9813903at2"/>
<evidence type="ECO:0000313" key="5">
    <source>
        <dbReference type="Proteomes" id="UP000288178"/>
    </source>
</evidence>
<dbReference type="PANTHER" id="PTHR44757">
    <property type="entry name" value="DIGUANYLATE CYCLASE DGCP"/>
    <property type="match status" value="1"/>
</dbReference>
<dbReference type="Gene3D" id="3.30.70.270">
    <property type="match status" value="1"/>
</dbReference>
<feature type="domain" description="EAL" evidence="1">
    <location>
        <begin position="639"/>
        <end position="893"/>
    </location>
</feature>
<dbReference type="CDD" id="cd06225">
    <property type="entry name" value="HAMP"/>
    <property type="match status" value="1"/>
</dbReference>